<feature type="compositionally biased region" description="Low complexity" evidence="1">
    <location>
        <begin position="429"/>
        <end position="444"/>
    </location>
</feature>
<organism evidence="2 3">
    <name type="scientific">Kineosporia babensis</name>
    <dbReference type="NCBI Taxonomy" id="499548"/>
    <lineage>
        <taxon>Bacteria</taxon>
        <taxon>Bacillati</taxon>
        <taxon>Actinomycetota</taxon>
        <taxon>Actinomycetes</taxon>
        <taxon>Kineosporiales</taxon>
        <taxon>Kineosporiaceae</taxon>
        <taxon>Kineosporia</taxon>
    </lineage>
</organism>
<evidence type="ECO:0000313" key="3">
    <source>
        <dbReference type="Proteomes" id="UP001138997"/>
    </source>
</evidence>
<gene>
    <name evidence="2" type="ORF">LR394_16870</name>
</gene>
<feature type="compositionally biased region" description="Low complexity" evidence="1">
    <location>
        <begin position="335"/>
        <end position="346"/>
    </location>
</feature>
<comment type="caution">
    <text evidence="2">The sequence shown here is derived from an EMBL/GenBank/DDBJ whole genome shotgun (WGS) entry which is preliminary data.</text>
</comment>
<dbReference type="Proteomes" id="UP001138997">
    <property type="component" value="Unassembled WGS sequence"/>
</dbReference>
<accession>A0A9X1T0C7</accession>
<feature type="compositionally biased region" description="Low complexity" evidence="1">
    <location>
        <begin position="598"/>
        <end position="619"/>
    </location>
</feature>
<evidence type="ECO:0000313" key="2">
    <source>
        <dbReference type="EMBL" id="MCD5312583.1"/>
    </source>
</evidence>
<dbReference type="Pfam" id="PF11228">
    <property type="entry name" value="DUF3027"/>
    <property type="match status" value="1"/>
</dbReference>
<feature type="region of interest" description="Disordered" evidence="1">
    <location>
        <begin position="398"/>
        <end position="534"/>
    </location>
</feature>
<feature type="compositionally biased region" description="Low complexity" evidence="1">
    <location>
        <begin position="555"/>
        <end position="565"/>
    </location>
</feature>
<sequence>MTDQQVTGSVREVEAPAVPEQAPPVAARPTEPDPLAAAAVDLAREAAEEVAQPGTVGRHLSVSAEESGLTMHAFDCTAKGYRGWRWAVTLAHVPGSDRVTVCDTVLLPGAESIMAPDWVPWSDRLAPGDLGAGDELPYKLEDPNLVPGYTVTDEDDADQQLFWELGLGRERVLGREGVSGAADRWHRGPHGPTAEVAVQASASCVSCAYFIPLSGVMRQHFGACANEWSPADGSVVTADFGCGAHSETDLEMPAPEPLGEHILDETVVDRIDLAEADPTPGIETGSSLDEPAPAAGIEDVAGPASAEIGDVPGPVAADGSASTAIEDVSGPVDEAGSASGAGQVSAPRSMTAGGISSDVVSVEPSEPVAVEVEPSVDPEPVQSPEDVIIVRPLTEDAAEAPVEQPSSAAPEAAVGTQAVAPTEVAPDTPAAEEVPIEVAEAAPAGQFVQSQPEEEQTPPPALSSQAAQAQGDSEDSPGESTEAAQGRSVKAEGENIASLEVPEEKSVDSAAPGASVLESDGALGREPVNQDGELAGVDVAEAAQVQVGTDSSPTAAEPGAAEEAAVQTEVQIGEAGAGAGDEVPPERPRHTDLAIDSAEAAAEPEPVALPVVEQAAQQAGESQTQQVEGDPAQDGKPEGEKP</sequence>
<dbReference type="EMBL" id="JAJOMB010000008">
    <property type="protein sequence ID" value="MCD5312583.1"/>
    <property type="molecule type" value="Genomic_DNA"/>
</dbReference>
<feature type="region of interest" description="Disordered" evidence="1">
    <location>
        <begin position="1"/>
        <end position="33"/>
    </location>
</feature>
<dbReference type="RefSeq" id="WP_231442948.1">
    <property type="nucleotide sequence ID" value="NZ_JAJOMB010000008.1"/>
</dbReference>
<feature type="region of interest" description="Disordered" evidence="1">
    <location>
        <begin position="547"/>
        <end position="642"/>
    </location>
</feature>
<protein>
    <submittedName>
        <fullName evidence="2">DUF3027 domain-containing protein</fullName>
    </submittedName>
</protein>
<proteinExistence type="predicted"/>
<keyword evidence="3" id="KW-1185">Reference proteome</keyword>
<feature type="region of interest" description="Disordered" evidence="1">
    <location>
        <begin position="276"/>
        <end position="297"/>
    </location>
</feature>
<feature type="region of interest" description="Disordered" evidence="1">
    <location>
        <begin position="327"/>
        <end position="352"/>
    </location>
</feature>
<evidence type="ECO:0000256" key="1">
    <source>
        <dbReference type="SAM" id="MobiDB-lite"/>
    </source>
</evidence>
<dbReference type="InterPro" id="IPR021391">
    <property type="entry name" value="DUF3027"/>
</dbReference>
<feature type="compositionally biased region" description="Basic and acidic residues" evidence="1">
    <location>
        <begin position="633"/>
        <end position="642"/>
    </location>
</feature>
<dbReference type="AlphaFoldDB" id="A0A9X1T0C7"/>
<reference evidence="2" key="1">
    <citation type="submission" date="2021-11" db="EMBL/GenBank/DDBJ databases">
        <title>Streptomyces corallinus and Kineosporia corallina sp. nov., two new coral-derived marine actinobacteria.</title>
        <authorList>
            <person name="Buangrab K."/>
            <person name="Sutthacheep M."/>
            <person name="Yeemin T."/>
            <person name="Harunari E."/>
            <person name="Igarashi Y."/>
            <person name="Sripreechasak P."/>
            <person name="Kanchanasin P."/>
            <person name="Tanasupawat S."/>
            <person name="Phongsopitanun W."/>
        </authorList>
    </citation>
    <scope>NUCLEOTIDE SEQUENCE</scope>
    <source>
        <strain evidence="2">JCM 31032</strain>
    </source>
</reference>
<name>A0A9X1T0C7_9ACTN</name>
<feature type="compositionally biased region" description="Basic and acidic residues" evidence="1">
    <location>
        <begin position="584"/>
        <end position="593"/>
    </location>
</feature>
<feature type="compositionally biased region" description="Low complexity" evidence="1">
    <location>
        <begin position="15"/>
        <end position="33"/>
    </location>
</feature>